<comment type="similarity">
    <text evidence="5">Belongs to the SAT4 family.</text>
</comment>
<keyword evidence="9" id="KW-1185">Reference proteome</keyword>
<keyword evidence="4 6" id="KW-0472">Membrane</keyword>
<evidence type="ECO:0000313" key="9">
    <source>
        <dbReference type="Proteomes" id="UP001055115"/>
    </source>
</evidence>
<dbReference type="AlphaFoldDB" id="A0AA37P6G5"/>
<comment type="caution">
    <text evidence="8">The sequence shown here is derived from an EMBL/GenBank/DDBJ whole genome shotgun (WGS) entry which is preliminary data.</text>
</comment>
<keyword evidence="2 6" id="KW-0812">Transmembrane</keyword>
<evidence type="ECO:0000259" key="7">
    <source>
        <dbReference type="Pfam" id="PF20684"/>
    </source>
</evidence>
<comment type="subcellular location">
    <subcellularLocation>
        <location evidence="1">Membrane</location>
        <topology evidence="1">Multi-pass membrane protein</topology>
    </subcellularLocation>
</comment>
<evidence type="ECO:0000256" key="5">
    <source>
        <dbReference type="ARBA" id="ARBA00038359"/>
    </source>
</evidence>
<dbReference type="PANTHER" id="PTHR33048">
    <property type="entry name" value="PTH11-LIKE INTEGRAL MEMBRANE PROTEIN (AFU_ORTHOLOGUE AFUA_5G11245)"/>
    <property type="match status" value="1"/>
</dbReference>
<dbReference type="Pfam" id="PF20684">
    <property type="entry name" value="Fung_rhodopsin"/>
    <property type="match status" value="1"/>
</dbReference>
<dbReference type="Proteomes" id="UP001055115">
    <property type="component" value="Unassembled WGS sequence"/>
</dbReference>
<dbReference type="EMBL" id="BQXU01000016">
    <property type="protein sequence ID" value="GKT46356.1"/>
    <property type="molecule type" value="Genomic_DNA"/>
</dbReference>
<dbReference type="PANTHER" id="PTHR33048:SF47">
    <property type="entry name" value="INTEGRAL MEMBRANE PROTEIN-RELATED"/>
    <property type="match status" value="1"/>
</dbReference>
<dbReference type="RefSeq" id="XP_049128706.1">
    <property type="nucleotide sequence ID" value="XM_049272749.1"/>
</dbReference>
<reference evidence="8 9" key="1">
    <citation type="submission" date="2022-03" db="EMBL/GenBank/DDBJ databases">
        <title>Genome data of Colletotrichum spp.</title>
        <authorList>
            <person name="Utami Y.D."/>
            <person name="Hiruma K."/>
        </authorList>
    </citation>
    <scope>NUCLEOTIDE SEQUENCE [LARGE SCALE GENOMIC DNA]</scope>
    <source>
        <strain evidence="8 9">MAFF 239500</strain>
    </source>
</reference>
<keyword evidence="3 6" id="KW-1133">Transmembrane helix</keyword>
<organism evidence="8 9">
    <name type="scientific">Colletotrichum spaethianum</name>
    <dbReference type="NCBI Taxonomy" id="700344"/>
    <lineage>
        <taxon>Eukaryota</taxon>
        <taxon>Fungi</taxon>
        <taxon>Dikarya</taxon>
        <taxon>Ascomycota</taxon>
        <taxon>Pezizomycotina</taxon>
        <taxon>Sordariomycetes</taxon>
        <taxon>Hypocreomycetidae</taxon>
        <taxon>Glomerellales</taxon>
        <taxon>Glomerellaceae</taxon>
        <taxon>Colletotrichum</taxon>
        <taxon>Colletotrichum spaethianum species complex</taxon>
    </lineage>
</organism>
<evidence type="ECO:0000256" key="1">
    <source>
        <dbReference type="ARBA" id="ARBA00004141"/>
    </source>
</evidence>
<proteinExistence type="inferred from homology"/>
<evidence type="ECO:0000256" key="2">
    <source>
        <dbReference type="ARBA" id="ARBA00022692"/>
    </source>
</evidence>
<evidence type="ECO:0000256" key="3">
    <source>
        <dbReference type="ARBA" id="ARBA00022989"/>
    </source>
</evidence>
<evidence type="ECO:0000256" key="6">
    <source>
        <dbReference type="SAM" id="Phobius"/>
    </source>
</evidence>
<feature type="domain" description="Rhodopsin" evidence="7">
    <location>
        <begin position="8"/>
        <end position="72"/>
    </location>
</feature>
<dbReference type="GeneID" id="73327339"/>
<dbReference type="GO" id="GO:0016020">
    <property type="term" value="C:membrane"/>
    <property type="evidence" value="ECO:0007669"/>
    <property type="project" value="UniProtKB-SubCell"/>
</dbReference>
<feature type="transmembrane region" description="Helical" evidence="6">
    <location>
        <begin position="193"/>
        <end position="213"/>
    </location>
</feature>
<protein>
    <recommendedName>
        <fullName evidence="7">Rhodopsin domain-containing protein</fullName>
    </recommendedName>
</protein>
<dbReference type="InterPro" id="IPR049326">
    <property type="entry name" value="Rhodopsin_dom_fungi"/>
</dbReference>
<evidence type="ECO:0000313" key="8">
    <source>
        <dbReference type="EMBL" id="GKT46356.1"/>
    </source>
</evidence>
<feature type="transmembrane region" description="Helical" evidence="6">
    <location>
        <begin position="12"/>
        <end position="29"/>
    </location>
</feature>
<gene>
    <name evidence="8" type="ORF">ColSpa_06537</name>
</gene>
<accession>A0AA37P6G5</accession>
<dbReference type="InterPro" id="IPR052337">
    <property type="entry name" value="SAT4-like"/>
</dbReference>
<sequence>MLFSERACQVILVFSTGIFVIITGCIRLVKMKTMMFLTDPTFNVTIIGIWIDLEGHVGLWVASSPALQPLVRFVSQKLGFRSKLHSYVNNGQSNPCGSSGKKPTPGVWAGATRNKAQVQNLTSIDITECRSECSFGPEEDEEIEMYEMSRGARGFTSRLTLKSGFIRHRRTRVARQLAPEGTLRDGRKCKTRCGYIITSLLPWACLMITLPSIRGE</sequence>
<dbReference type="PROSITE" id="PS51257">
    <property type="entry name" value="PROKAR_LIPOPROTEIN"/>
    <property type="match status" value="1"/>
</dbReference>
<evidence type="ECO:0000256" key="4">
    <source>
        <dbReference type="ARBA" id="ARBA00023136"/>
    </source>
</evidence>
<name>A0AA37P6G5_9PEZI</name>